<feature type="region of interest" description="Disordered" evidence="1">
    <location>
        <begin position="1"/>
        <end position="136"/>
    </location>
</feature>
<accession>A0A139A1E8</accession>
<feature type="compositionally biased region" description="Low complexity" evidence="1">
    <location>
        <begin position="74"/>
        <end position="86"/>
    </location>
</feature>
<reference evidence="2 3" key="1">
    <citation type="journal article" date="2015" name="Genome Biol. Evol.">
        <title>Phylogenomic analyses indicate that early fungi evolved digesting cell walls of algal ancestors of land plants.</title>
        <authorList>
            <person name="Chang Y."/>
            <person name="Wang S."/>
            <person name="Sekimoto S."/>
            <person name="Aerts A.L."/>
            <person name="Choi C."/>
            <person name="Clum A."/>
            <person name="LaButti K.M."/>
            <person name="Lindquist E.A."/>
            <person name="Yee Ngan C."/>
            <person name="Ohm R.A."/>
            <person name="Salamov A.A."/>
            <person name="Grigoriev I.V."/>
            <person name="Spatafora J.W."/>
            <person name="Berbee M.L."/>
        </authorList>
    </citation>
    <scope>NUCLEOTIDE SEQUENCE [LARGE SCALE GENOMIC DNA]</scope>
    <source>
        <strain evidence="2 3">JEL478</strain>
    </source>
</reference>
<proteinExistence type="predicted"/>
<dbReference type="EMBL" id="KQ965821">
    <property type="protein sequence ID" value="KXS10448.1"/>
    <property type="molecule type" value="Genomic_DNA"/>
</dbReference>
<feature type="compositionally biased region" description="Basic and acidic residues" evidence="1">
    <location>
        <begin position="17"/>
        <end position="59"/>
    </location>
</feature>
<gene>
    <name evidence="2" type="ORF">M427DRAFT_476567</name>
</gene>
<organism evidence="2 3">
    <name type="scientific">Gonapodya prolifera (strain JEL478)</name>
    <name type="common">Monoblepharis prolifera</name>
    <dbReference type="NCBI Taxonomy" id="1344416"/>
    <lineage>
        <taxon>Eukaryota</taxon>
        <taxon>Fungi</taxon>
        <taxon>Fungi incertae sedis</taxon>
        <taxon>Chytridiomycota</taxon>
        <taxon>Chytridiomycota incertae sedis</taxon>
        <taxon>Monoblepharidomycetes</taxon>
        <taxon>Monoblepharidales</taxon>
        <taxon>Gonapodyaceae</taxon>
        <taxon>Gonapodya</taxon>
    </lineage>
</organism>
<dbReference type="Proteomes" id="UP000070544">
    <property type="component" value="Unassembled WGS sequence"/>
</dbReference>
<protein>
    <submittedName>
        <fullName evidence="2">Uncharacterized protein</fullName>
    </submittedName>
</protein>
<sequence>MRRPKGREGGFPGAMRMDGRGRWPEERTEDATFKKSDRSSGTSEKRSQRGDSSRWKNDAWEEMQEAENPRQMRSASPDGSASPAGAFPRYKGRHPLPPKPEQSPQHGRLPKSDYLRVQEQAPQTSRSHGRPQVNDQVRLFRRTPLDCTQTFIWSISDSPHDQWKHASEHSIVSHRGRPAETVPSGHTDIRESRKSSSRKATPIDGARRER</sequence>
<name>A0A139A1E8_GONPJ</name>
<keyword evidence="3" id="KW-1185">Reference proteome</keyword>
<feature type="compositionally biased region" description="Basic and acidic residues" evidence="1">
    <location>
        <begin position="159"/>
        <end position="168"/>
    </location>
</feature>
<dbReference type="AlphaFoldDB" id="A0A139A1E8"/>
<feature type="region of interest" description="Disordered" evidence="1">
    <location>
        <begin position="159"/>
        <end position="210"/>
    </location>
</feature>
<evidence type="ECO:0000256" key="1">
    <source>
        <dbReference type="SAM" id="MobiDB-lite"/>
    </source>
</evidence>
<evidence type="ECO:0000313" key="3">
    <source>
        <dbReference type="Proteomes" id="UP000070544"/>
    </source>
</evidence>
<evidence type="ECO:0000313" key="2">
    <source>
        <dbReference type="EMBL" id="KXS10448.1"/>
    </source>
</evidence>